<dbReference type="InterPro" id="IPR012341">
    <property type="entry name" value="6hp_glycosidase-like_sf"/>
</dbReference>
<dbReference type="GO" id="GO:0005975">
    <property type="term" value="P:carbohydrate metabolic process"/>
    <property type="evidence" value="ECO:0007669"/>
    <property type="project" value="InterPro"/>
</dbReference>
<organism evidence="4 5">
    <name type="scientific">Halobacillus alkaliphilus</name>
    <dbReference type="NCBI Taxonomy" id="396056"/>
    <lineage>
        <taxon>Bacteria</taxon>
        <taxon>Bacillati</taxon>
        <taxon>Bacillota</taxon>
        <taxon>Bacilli</taxon>
        <taxon>Bacillales</taxon>
        <taxon>Bacillaceae</taxon>
        <taxon>Halobacillus</taxon>
    </lineage>
</organism>
<dbReference type="InterPro" id="IPR002037">
    <property type="entry name" value="Glyco_hydro_8"/>
</dbReference>
<dbReference type="EMBL" id="FOOG01000035">
    <property type="protein sequence ID" value="SFG32860.1"/>
    <property type="molecule type" value="Genomic_DNA"/>
</dbReference>
<keyword evidence="2 4" id="KW-0378">Hydrolase</keyword>
<keyword evidence="3" id="KW-0326">Glycosidase</keyword>
<reference evidence="5" key="1">
    <citation type="submission" date="2016-10" db="EMBL/GenBank/DDBJ databases">
        <authorList>
            <person name="Varghese N."/>
            <person name="Submissions S."/>
        </authorList>
    </citation>
    <scope>NUCLEOTIDE SEQUENCE [LARGE SCALE GENOMIC DNA]</scope>
    <source>
        <strain evidence="5">FP5</strain>
    </source>
</reference>
<protein>
    <submittedName>
        <fullName evidence="4">Glycosyl hydrolases family 8</fullName>
    </submittedName>
</protein>
<name>A0A1I2QXR7_9BACI</name>
<evidence type="ECO:0000256" key="1">
    <source>
        <dbReference type="ARBA" id="ARBA00009209"/>
    </source>
</evidence>
<evidence type="ECO:0000256" key="2">
    <source>
        <dbReference type="ARBA" id="ARBA00022801"/>
    </source>
</evidence>
<dbReference type="SUPFAM" id="SSF48208">
    <property type="entry name" value="Six-hairpin glycosidases"/>
    <property type="match status" value="1"/>
</dbReference>
<dbReference type="Gene3D" id="1.50.10.10">
    <property type="match status" value="1"/>
</dbReference>
<evidence type="ECO:0000313" key="5">
    <source>
        <dbReference type="Proteomes" id="UP000198897"/>
    </source>
</evidence>
<dbReference type="GO" id="GO:0004553">
    <property type="term" value="F:hydrolase activity, hydrolyzing O-glycosyl compounds"/>
    <property type="evidence" value="ECO:0007669"/>
    <property type="project" value="InterPro"/>
</dbReference>
<comment type="similarity">
    <text evidence="1">Belongs to the glycosyl hydrolase 8 (cellulase D) family.</text>
</comment>
<evidence type="ECO:0000256" key="3">
    <source>
        <dbReference type="ARBA" id="ARBA00023295"/>
    </source>
</evidence>
<proteinExistence type="inferred from homology"/>
<keyword evidence="5" id="KW-1185">Reference proteome</keyword>
<dbReference type="Pfam" id="PF01270">
    <property type="entry name" value="Glyco_hydro_8"/>
    <property type="match status" value="1"/>
</dbReference>
<dbReference type="InterPro" id="IPR008928">
    <property type="entry name" value="6-hairpin_glycosidase_sf"/>
</dbReference>
<dbReference type="AlphaFoldDB" id="A0A1I2QXR7"/>
<gene>
    <name evidence="4" type="ORF">SAMN05216353_13516</name>
</gene>
<dbReference type="Proteomes" id="UP000198897">
    <property type="component" value="Unassembled WGS sequence"/>
</dbReference>
<dbReference type="OrthoDB" id="1779554at2"/>
<dbReference type="RefSeq" id="WP_089753401.1">
    <property type="nucleotide sequence ID" value="NZ_FOOG01000035.1"/>
</dbReference>
<sequence length="363" mass="41624">MKKTIMISLLIIVVINIAFFTRLWGAEAVSKDTESFIKNFMTNENETLATYIKNAEHLDSDEVRGREALSESLGLWMLYSVEKGDHSIFKEAYRVLESNFLTDDGFIFWKLAENGEAEVDTDALVDNLRITEALFKAEEQWNEKKYGETASRIGEYMKDYFGTAHIWTDFYDRRHHQTSDILTYSYIDVEALTLLKDHQLIPLSTFQGMTSLLTKAELQKGFYPKSIHADSNKVSYNNEVNMIDQVLVALNQAKLGNSSSEFTAFVTEEMDAKGKLYGRYSLQTKEPTVDYESPALYGFLILYAMELDDKKLALQAYNRMTDFRETRFKFKGGYAVSNGDTHIFDNLVPLLAEETLKKAGWLP</sequence>
<accession>A0A1I2QXR7</accession>
<evidence type="ECO:0000313" key="4">
    <source>
        <dbReference type="EMBL" id="SFG32860.1"/>
    </source>
</evidence>